<evidence type="ECO:0000313" key="2">
    <source>
        <dbReference type="EMBL" id="MPN23765.1"/>
    </source>
</evidence>
<name>A0A645GAV9_9ZZZZ</name>
<feature type="compositionally biased region" description="Basic and acidic residues" evidence="1">
    <location>
        <begin position="33"/>
        <end position="44"/>
    </location>
</feature>
<organism evidence="2">
    <name type="scientific">bioreactor metagenome</name>
    <dbReference type="NCBI Taxonomy" id="1076179"/>
    <lineage>
        <taxon>unclassified sequences</taxon>
        <taxon>metagenomes</taxon>
        <taxon>ecological metagenomes</taxon>
    </lineage>
</organism>
<sequence length="192" mass="20309">MGHPHPVHSPVVRELCPAGEEQRGGRRIGMHGVRGERPGRDDLSHGPAGPGVEHVVQTLAPGAPVDRRGAQRGVGHIPDSYRPPRVAGIFQPDADRSTTHRQVATGVHHDRPVGDGRDGGADQIDQAALAERSDVDHSGLGEAEQAVVPGEGRRPIGRCGNRPGVHERIGRVVAAPGQALPYQWVDRAPGGR</sequence>
<proteinExistence type="predicted"/>
<accession>A0A645GAV9</accession>
<comment type="caution">
    <text evidence="2">The sequence shown here is derived from an EMBL/GenBank/DDBJ whole genome shotgun (WGS) entry which is preliminary data.</text>
</comment>
<feature type="region of interest" description="Disordered" evidence="1">
    <location>
        <begin position="1"/>
        <end position="85"/>
    </location>
</feature>
<dbReference type="EMBL" id="VSSQ01072361">
    <property type="protein sequence ID" value="MPN23765.1"/>
    <property type="molecule type" value="Genomic_DNA"/>
</dbReference>
<reference evidence="2" key="1">
    <citation type="submission" date="2019-08" db="EMBL/GenBank/DDBJ databases">
        <authorList>
            <person name="Kucharzyk K."/>
            <person name="Murdoch R.W."/>
            <person name="Higgins S."/>
            <person name="Loffler F."/>
        </authorList>
    </citation>
    <scope>NUCLEOTIDE SEQUENCE</scope>
</reference>
<gene>
    <name evidence="2" type="ORF">SDC9_171158</name>
</gene>
<dbReference type="AlphaFoldDB" id="A0A645GAV9"/>
<evidence type="ECO:0000256" key="1">
    <source>
        <dbReference type="SAM" id="MobiDB-lite"/>
    </source>
</evidence>
<protein>
    <submittedName>
        <fullName evidence="2">Uncharacterized protein</fullName>
    </submittedName>
</protein>